<dbReference type="Gene3D" id="3.30.40.10">
    <property type="entry name" value="Zinc/RING finger domain, C3HC4 (zinc finger)"/>
    <property type="match status" value="1"/>
</dbReference>
<protein>
    <recommendedName>
        <fullName evidence="6">RING-type domain-containing protein</fullName>
    </recommendedName>
</protein>
<keyword evidence="1" id="KW-0479">Metal-binding</keyword>
<gene>
    <name evidence="4" type="ORF">IWX90DRAFT_410916</name>
</gene>
<dbReference type="InterPro" id="IPR013083">
    <property type="entry name" value="Znf_RING/FYVE/PHD"/>
</dbReference>
<evidence type="ECO:0000256" key="2">
    <source>
        <dbReference type="ARBA" id="ARBA00022771"/>
    </source>
</evidence>
<proteinExistence type="predicted"/>
<sequence length="316" mass="34247">MATSLEKASQLTMSIACWIKLGPQAGLKPQQFCIWAETMVEECVSLQSYNTSPSTSKAAANAASPVTIIDDDCHDAAAKIYNLVACLTDEESADVADTVSTHLDRAFDDLRHASCTLTPQDLEKFRTRTAPRTLSGCIFLEILFEVSRVFEVGRLAWQYFERAAEADVVSGLVELLDVRPYEQRLPAIRGPGSVACGVCRHSAELSIVVRDGQRMIEQPSWTENNGFDEGLADWDMVPLAGYGERAGLEDSAIALRGSDTASLSDSDDDDFAIVELGSDDGSFSLVKTRCGHLFCAGCLEASTELSARCPVCARLL</sequence>
<dbReference type="InterPro" id="IPR017907">
    <property type="entry name" value="Znf_RING_CS"/>
</dbReference>
<accession>A0ABR1Y6Q0</accession>
<dbReference type="PROSITE" id="PS00518">
    <property type="entry name" value="ZF_RING_1"/>
    <property type="match status" value="1"/>
</dbReference>
<keyword evidence="3" id="KW-0862">Zinc</keyword>
<dbReference type="EMBL" id="JBBWUH010000001">
    <property type="protein sequence ID" value="KAK8177475.1"/>
    <property type="molecule type" value="Genomic_DNA"/>
</dbReference>
<dbReference type="SUPFAM" id="SSF57850">
    <property type="entry name" value="RING/U-box"/>
    <property type="match status" value="1"/>
</dbReference>
<organism evidence="4 5">
    <name type="scientific">Phyllosticta citrichinensis</name>
    <dbReference type="NCBI Taxonomy" id="1130410"/>
    <lineage>
        <taxon>Eukaryota</taxon>
        <taxon>Fungi</taxon>
        <taxon>Dikarya</taxon>
        <taxon>Ascomycota</taxon>
        <taxon>Pezizomycotina</taxon>
        <taxon>Dothideomycetes</taxon>
        <taxon>Dothideomycetes incertae sedis</taxon>
        <taxon>Botryosphaeriales</taxon>
        <taxon>Phyllostictaceae</taxon>
        <taxon>Phyllosticta</taxon>
    </lineage>
</organism>
<evidence type="ECO:0000313" key="4">
    <source>
        <dbReference type="EMBL" id="KAK8177475.1"/>
    </source>
</evidence>
<dbReference type="Proteomes" id="UP001456524">
    <property type="component" value="Unassembled WGS sequence"/>
</dbReference>
<name>A0ABR1Y6Q0_9PEZI</name>
<keyword evidence="2" id="KW-0863">Zinc-finger</keyword>
<evidence type="ECO:0000256" key="1">
    <source>
        <dbReference type="ARBA" id="ARBA00022723"/>
    </source>
</evidence>
<comment type="caution">
    <text evidence="4">The sequence shown here is derived from an EMBL/GenBank/DDBJ whole genome shotgun (WGS) entry which is preliminary data.</text>
</comment>
<reference evidence="4 5" key="1">
    <citation type="journal article" date="2022" name="G3 (Bethesda)">
        <title>Enemy or ally: a genomic approach to elucidate the lifestyle of Phyllosticta citrichinaensis.</title>
        <authorList>
            <person name="Buijs V.A."/>
            <person name="Groenewald J.Z."/>
            <person name="Haridas S."/>
            <person name="LaButti K.M."/>
            <person name="Lipzen A."/>
            <person name="Martin F.M."/>
            <person name="Barry K."/>
            <person name="Grigoriev I.V."/>
            <person name="Crous P.W."/>
            <person name="Seidl M.F."/>
        </authorList>
    </citation>
    <scope>NUCLEOTIDE SEQUENCE [LARGE SCALE GENOMIC DNA]</scope>
    <source>
        <strain evidence="4 5">CBS 129764</strain>
    </source>
</reference>
<evidence type="ECO:0008006" key="6">
    <source>
        <dbReference type="Google" id="ProtNLM"/>
    </source>
</evidence>
<evidence type="ECO:0000313" key="5">
    <source>
        <dbReference type="Proteomes" id="UP001456524"/>
    </source>
</evidence>
<keyword evidence="5" id="KW-1185">Reference proteome</keyword>
<evidence type="ECO:0000256" key="3">
    <source>
        <dbReference type="ARBA" id="ARBA00022833"/>
    </source>
</evidence>